<proteinExistence type="predicted"/>
<sequence>MSLYDTIQQSIEGKERDYVRISRDIWDHPELRFEENISSAKLADYIEQQGFEVERGIADIETAFSASFGSSGPTIAFLGEFDALSNLSQKAESPRQEAIEEGGSGHGCGHHMLGTSAMAAAIAARDYLVENNLEGTIQFFGCPGEEGGSGKTFMAREGVFDDIDVAICWHPWVHTQVWTSETLANYQVSFKFKGVSTHAASSPHLGRSALDAVELMNVGANYLREHVEDSARLHYAVTNTGGVSPNVVQAEAEVLYLMRDLTVEKAGAVYERVKKIAEGAALMTETELSIHFEKACSNYLRNNVLEEVMETQLKEIGGISYSADELEFAEQIQETLTEDEINHSSAQITGSYHRAGQEAPDSYGILCGDPAPYSKAVDLLPGSSDVGDVSQLAPTVQCLATCYAFGTQMHTWQTVTQGKTTYAAKGMIHAAKIMAQTAGALLDSPEKITAAKEEFDRRKNGRPYECPIPKGVTPSKLN</sequence>
<protein>
    <submittedName>
        <fullName evidence="2">Amidohydrolase</fullName>
    </submittedName>
</protein>
<name>A0ABW5WW17_9STAP</name>
<feature type="region of interest" description="Disordered" evidence="1">
    <location>
        <begin position="453"/>
        <end position="478"/>
    </location>
</feature>
<dbReference type="InterPro" id="IPR017145">
    <property type="entry name" value="Aminobenzoyl-glu_utiliz_pB"/>
</dbReference>
<dbReference type="InterPro" id="IPR052030">
    <property type="entry name" value="Peptidase_M20/M20A_hydrolases"/>
</dbReference>
<dbReference type="SUPFAM" id="SSF55031">
    <property type="entry name" value="Bacterial exopeptidase dimerisation domain"/>
    <property type="match status" value="1"/>
</dbReference>
<evidence type="ECO:0000313" key="3">
    <source>
        <dbReference type="Proteomes" id="UP001597519"/>
    </source>
</evidence>
<dbReference type="Gene3D" id="3.30.70.360">
    <property type="match status" value="1"/>
</dbReference>
<dbReference type="SUPFAM" id="SSF53187">
    <property type="entry name" value="Zn-dependent exopeptidases"/>
    <property type="match status" value="1"/>
</dbReference>
<organism evidence="2 3">
    <name type="scientific">Corticicoccus populi</name>
    <dbReference type="NCBI Taxonomy" id="1812821"/>
    <lineage>
        <taxon>Bacteria</taxon>
        <taxon>Bacillati</taxon>
        <taxon>Bacillota</taxon>
        <taxon>Bacilli</taxon>
        <taxon>Bacillales</taxon>
        <taxon>Staphylococcaceae</taxon>
        <taxon>Corticicoccus</taxon>
    </lineage>
</organism>
<dbReference type="Proteomes" id="UP001597519">
    <property type="component" value="Unassembled WGS sequence"/>
</dbReference>
<dbReference type="InterPro" id="IPR017439">
    <property type="entry name" value="Amidohydrolase"/>
</dbReference>
<dbReference type="RefSeq" id="WP_377774568.1">
    <property type="nucleotide sequence ID" value="NZ_JBHUOQ010000004.1"/>
</dbReference>
<dbReference type="EMBL" id="JBHUOQ010000004">
    <property type="protein sequence ID" value="MFD2831001.1"/>
    <property type="molecule type" value="Genomic_DNA"/>
</dbReference>
<accession>A0ABW5WW17</accession>
<keyword evidence="3" id="KW-1185">Reference proteome</keyword>
<dbReference type="InterPro" id="IPR002933">
    <property type="entry name" value="Peptidase_M20"/>
</dbReference>
<comment type="caution">
    <text evidence="2">The sequence shown here is derived from an EMBL/GenBank/DDBJ whole genome shotgun (WGS) entry which is preliminary data.</text>
</comment>
<dbReference type="NCBIfam" id="TIGR01891">
    <property type="entry name" value="amidohydrolases"/>
    <property type="match status" value="1"/>
</dbReference>
<reference evidence="3" key="1">
    <citation type="journal article" date="2019" name="Int. J. Syst. Evol. Microbiol.">
        <title>The Global Catalogue of Microorganisms (GCM) 10K type strain sequencing project: providing services to taxonomists for standard genome sequencing and annotation.</title>
        <authorList>
            <consortium name="The Broad Institute Genomics Platform"/>
            <consortium name="The Broad Institute Genome Sequencing Center for Infectious Disease"/>
            <person name="Wu L."/>
            <person name="Ma J."/>
        </authorList>
    </citation>
    <scope>NUCLEOTIDE SEQUENCE [LARGE SCALE GENOMIC DNA]</scope>
    <source>
        <strain evidence="3">KCTC 33575</strain>
    </source>
</reference>
<dbReference type="Gene3D" id="3.40.630.10">
    <property type="entry name" value="Zn peptidases"/>
    <property type="match status" value="1"/>
</dbReference>
<dbReference type="InterPro" id="IPR036264">
    <property type="entry name" value="Bact_exopeptidase_dim_dom"/>
</dbReference>
<gene>
    <name evidence="2" type="ORF">ACFSX4_11055</name>
</gene>
<dbReference type="Pfam" id="PF01546">
    <property type="entry name" value="Peptidase_M20"/>
    <property type="match status" value="1"/>
</dbReference>
<dbReference type="PANTHER" id="PTHR30575:SF0">
    <property type="entry name" value="XAA-ARG DIPEPTIDASE"/>
    <property type="match status" value="1"/>
</dbReference>
<evidence type="ECO:0000313" key="2">
    <source>
        <dbReference type="EMBL" id="MFD2831001.1"/>
    </source>
</evidence>
<dbReference type="PIRSF" id="PIRSF037227">
    <property type="entry name" value="Aminobenzoyl-glu_utiliz_pB"/>
    <property type="match status" value="1"/>
</dbReference>
<evidence type="ECO:0000256" key="1">
    <source>
        <dbReference type="SAM" id="MobiDB-lite"/>
    </source>
</evidence>
<dbReference type="PANTHER" id="PTHR30575">
    <property type="entry name" value="PEPTIDASE M20"/>
    <property type="match status" value="1"/>
</dbReference>